<keyword evidence="8" id="KW-1185">Reference proteome</keyword>
<sequence length="122" mass="14073">MSEHNVHTTEDHGHGDQEGMTKGRIWKVFFILLFITVIEFIIALWIKPAGYFGDHAILIGNTLYIALTLLKAFYIVAYFMHLKFEKLGLQLALSVSFIFIIYFIVLMLIEGGYIHDHMPQVL</sequence>
<dbReference type="OrthoDB" id="981917at2"/>
<name>A0A4R0N0R8_9SPHI</name>
<evidence type="ECO:0000256" key="4">
    <source>
        <dbReference type="ARBA" id="ARBA00022989"/>
    </source>
</evidence>
<evidence type="ECO:0000256" key="5">
    <source>
        <dbReference type="ARBA" id="ARBA00023136"/>
    </source>
</evidence>
<protein>
    <submittedName>
        <fullName evidence="7">Caa(3)-type oxidase</fullName>
    </submittedName>
</protein>
<comment type="caution">
    <text evidence="7">The sequence shown here is derived from an EMBL/GenBank/DDBJ whole genome shotgun (WGS) entry which is preliminary data.</text>
</comment>
<dbReference type="Proteomes" id="UP000292884">
    <property type="component" value="Unassembled WGS sequence"/>
</dbReference>
<dbReference type="RefSeq" id="WP_131551180.1">
    <property type="nucleotide sequence ID" value="NZ_SJSK01000001.1"/>
</dbReference>
<accession>A0A4R0N0R8</accession>
<keyword evidence="3 6" id="KW-0812">Transmembrane</keyword>
<evidence type="ECO:0000256" key="2">
    <source>
        <dbReference type="ARBA" id="ARBA00022475"/>
    </source>
</evidence>
<organism evidence="7 8">
    <name type="scientific">Pedobacter frigiditerrae</name>
    <dbReference type="NCBI Taxonomy" id="2530452"/>
    <lineage>
        <taxon>Bacteria</taxon>
        <taxon>Pseudomonadati</taxon>
        <taxon>Bacteroidota</taxon>
        <taxon>Sphingobacteriia</taxon>
        <taxon>Sphingobacteriales</taxon>
        <taxon>Sphingobacteriaceae</taxon>
        <taxon>Pedobacter</taxon>
    </lineage>
</organism>
<keyword evidence="5 6" id="KW-0472">Membrane</keyword>
<evidence type="ECO:0000256" key="3">
    <source>
        <dbReference type="ARBA" id="ARBA00022692"/>
    </source>
</evidence>
<evidence type="ECO:0000256" key="6">
    <source>
        <dbReference type="SAM" id="Phobius"/>
    </source>
</evidence>
<dbReference type="EMBL" id="SJSK01000001">
    <property type="protein sequence ID" value="TCC93311.1"/>
    <property type="molecule type" value="Genomic_DNA"/>
</dbReference>
<proteinExistence type="predicted"/>
<dbReference type="InterPro" id="IPR005171">
    <property type="entry name" value="Cyt_c_oxidase_su4_prok"/>
</dbReference>
<reference evidence="7 8" key="1">
    <citation type="submission" date="2019-02" db="EMBL/GenBank/DDBJ databases">
        <title>Pedobacter sp. RP-1-13 sp. nov., isolated from Arctic soil.</title>
        <authorList>
            <person name="Dahal R.H."/>
        </authorList>
    </citation>
    <scope>NUCLEOTIDE SEQUENCE [LARGE SCALE GENOMIC DNA]</scope>
    <source>
        <strain evidence="7 8">RP-1-13</strain>
    </source>
</reference>
<keyword evidence="4 6" id="KW-1133">Transmembrane helix</keyword>
<feature type="transmembrane region" description="Helical" evidence="6">
    <location>
        <begin position="28"/>
        <end position="46"/>
    </location>
</feature>
<gene>
    <name evidence="7" type="ORF">EZ428_00630</name>
</gene>
<evidence type="ECO:0000256" key="1">
    <source>
        <dbReference type="ARBA" id="ARBA00004651"/>
    </source>
</evidence>
<feature type="transmembrane region" description="Helical" evidence="6">
    <location>
        <begin position="91"/>
        <end position="114"/>
    </location>
</feature>
<dbReference type="GO" id="GO:0005886">
    <property type="term" value="C:plasma membrane"/>
    <property type="evidence" value="ECO:0007669"/>
    <property type="project" value="UniProtKB-SubCell"/>
</dbReference>
<dbReference type="Pfam" id="PF03626">
    <property type="entry name" value="COX4_pro"/>
    <property type="match status" value="1"/>
</dbReference>
<evidence type="ECO:0000313" key="8">
    <source>
        <dbReference type="Proteomes" id="UP000292884"/>
    </source>
</evidence>
<feature type="transmembrane region" description="Helical" evidence="6">
    <location>
        <begin position="58"/>
        <end position="79"/>
    </location>
</feature>
<dbReference type="AlphaFoldDB" id="A0A4R0N0R8"/>
<evidence type="ECO:0000313" key="7">
    <source>
        <dbReference type="EMBL" id="TCC93311.1"/>
    </source>
</evidence>
<keyword evidence="2" id="KW-1003">Cell membrane</keyword>
<comment type="subcellular location">
    <subcellularLocation>
        <location evidence="1">Cell membrane</location>
        <topology evidence="1">Multi-pass membrane protein</topology>
    </subcellularLocation>
</comment>